<evidence type="ECO:0000256" key="7">
    <source>
        <dbReference type="SAM" id="Phobius"/>
    </source>
</evidence>
<protein>
    <submittedName>
        <fullName evidence="9">DMT family transporter</fullName>
    </submittedName>
</protein>
<feature type="transmembrane region" description="Helical" evidence="7">
    <location>
        <begin position="21"/>
        <end position="41"/>
    </location>
</feature>
<name>A0ABU3P2N0_9FIRM</name>
<evidence type="ECO:0000256" key="3">
    <source>
        <dbReference type="ARBA" id="ARBA00022475"/>
    </source>
</evidence>
<dbReference type="RefSeq" id="WP_413781749.1">
    <property type="nucleotide sequence ID" value="NZ_JAUOZS010000001.1"/>
</dbReference>
<keyword evidence="4 7" id="KW-0812">Transmembrane</keyword>
<sequence length="326" mass="34419">MGLIGDKCESSDNGGRSGEGFALVAGALWGVNYVVVKLVLATVPEPLFLLIRFGAAISLLLAYAAWRGENARIAPGDVLPVILLGLFGVGVQNVTWTYGIHRTTVSSAALLICTAPLFTLLFSVITGRERAGMLRLLGTAAAFAGIYVIVVTTPGSRLEFSSAAFVGNLLILASALLFAFYSLASQPLLRRYSAVKLFTLASIVAVPVLVANAALAPPQDDVRLSGQLVLEFLYLEFLYIVVFGTIVAFVCWFQGIGRTSPVRTTLYQYTTPLVSTLLSVTMLGEPFSGGQAAGAALICGGLMAARYDRTALTGSRRRTGKAAISP</sequence>
<dbReference type="Proteomes" id="UP001254848">
    <property type="component" value="Unassembled WGS sequence"/>
</dbReference>
<evidence type="ECO:0000259" key="8">
    <source>
        <dbReference type="Pfam" id="PF00892"/>
    </source>
</evidence>
<keyword evidence="6 7" id="KW-0472">Membrane</keyword>
<dbReference type="PANTHER" id="PTHR32322">
    <property type="entry name" value="INNER MEMBRANE TRANSPORTER"/>
    <property type="match status" value="1"/>
</dbReference>
<feature type="domain" description="EamA" evidence="8">
    <location>
        <begin position="17"/>
        <end position="150"/>
    </location>
</feature>
<feature type="transmembrane region" description="Helical" evidence="7">
    <location>
        <begin position="237"/>
        <end position="254"/>
    </location>
</feature>
<comment type="subcellular location">
    <subcellularLocation>
        <location evidence="1">Cell membrane</location>
        <topology evidence="1">Multi-pass membrane protein</topology>
    </subcellularLocation>
</comment>
<dbReference type="EMBL" id="JAUOZS010000001">
    <property type="protein sequence ID" value="MDT8903290.1"/>
    <property type="molecule type" value="Genomic_DNA"/>
</dbReference>
<dbReference type="InterPro" id="IPR037185">
    <property type="entry name" value="EmrE-like"/>
</dbReference>
<keyword evidence="10" id="KW-1185">Reference proteome</keyword>
<reference evidence="9 10" key="1">
    <citation type="submission" date="2023-07" db="EMBL/GenBank/DDBJ databases">
        <title>The novel representative of Negativicutes class, Anaeroselena agilis gen. nov. sp. nov.</title>
        <authorList>
            <person name="Prokofeva M.I."/>
            <person name="Elcheninov A.G."/>
            <person name="Klyukina A."/>
            <person name="Kublanov I.V."/>
            <person name="Frolov E.N."/>
            <person name="Podosokorskaya O.A."/>
        </authorList>
    </citation>
    <scope>NUCLEOTIDE SEQUENCE [LARGE SCALE GENOMIC DNA]</scope>
    <source>
        <strain evidence="9 10">4137-cl</strain>
    </source>
</reference>
<evidence type="ECO:0000256" key="6">
    <source>
        <dbReference type="ARBA" id="ARBA00023136"/>
    </source>
</evidence>
<comment type="similarity">
    <text evidence="2">Belongs to the EamA transporter family.</text>
</comment>
<feature type="transmembrane region" description="Helical" evidence="7">
    <location>
        <begin position="78"/>
        <end position="99"/>
    </location>
</feature>
<dbReference type="InterPro" id="IPR000620">
    <property type="entry name" value="EamA_dom"/>
</dbReference>
<evidence type="ECO:0000256" key="1">
    <source>
        <dbReference type="ARBA" id="ARBA00004651"/>
    </source>
</evidence>
<feature type="transmembrane region" description="Helical" evidence="7">
    <location>
        <begin position="162"/>
        <end position="183"/>
    </location>
</feature>
<proteinExistence type="inferred from homology"/>
<dbReference type="Gene3D" id="1.10.3730.20">
    <property type="match status" value="1"/>
</dbReference>
<feature type="transmembrane region" description="Helical" evidence="7">
    <location>
        <begin position="195"/>
        <end position="217"/>
    </location>
</feature>
<dbReference type="Pfam" id="PF00892">
    <property type="entry name" value="EamA"/>
    <property type="match status" value="2"/>
</dbReference>
<feature type="transmembrane region" description="Helical" evidence="7">
    <location>
        <begin position="47"/>
        <end position="66"/>
    </location>
</feature>
<dbReference type="SUPFAM" id="SSF103481">
    <property type="entry name" value="Multidrug resistance efflux transporter EmrE"/>
    <property type="match status" value="2"/>
</dbReference>
<evidence type="ECO:0000313" key="9">
    <source>
        <dbReference type="EMBL" id="MDT8903290.1"/>
    </source>
</evidence>
<feature type="transmembrane region" description="Helical" evidence="7">
    <location>
        <begin position="105"/>
        <end position="125"/>
    </location>
</feature>
<keyword evidence="5 7" id="KW-1133">Transmembrane helix</keyword>
<feature type="domain" description="EamA" evidence="8">
    <location>
        <begin position="167"/>
        <end position="303"/>
    </location>
</feature>
<evidence type="ECO:0000313" key="10">
    <source>
        <dbReference type="Proteomes" id="UP001254848"/>
    </source>
</evidence>
<comment type="caution">
    <text evidence="9">The sequence shown here is derived from an EMBL/GenBank/DDBJ whole genome shotgun (WGS) entry which is preliminary data.</text>
</comment>
<evidence type="ECO:0000256" key="5">
    <source>
        <dbReference type="ARBA" id="ARBA00022989"/>
    </source>
</evidence>
<keyword evidence="3" id="KW-1003">Cell membrane</keyword>
<evidence type="ECO:0000256" key="4">
    <source>
        <dbReference type="ARBA" id="ARBA00022692"/>
    </source>
</evidence>
<dbReference type="InterPro" id="IPR050638">
    <property type="entry name" value="AA-Vitamin_Transporters"/>
</dbReference>
<organism evidence="9 10">
    <name type="scientific">Anaeroselena agilis</name>
    <dbReference type="NCBI Taxonomy" id="3063788"/>
    <lineage>
        <taxon>Bacteria</taxon>
        <taxon>Bacillati</taxon>
        <taxon>Bacillota</taxon>
        <taxon>Negativicutes</taxon>
        <taxon>Acetonemataceae</taxon>
        <taxon>Anaeroselena</taxon>
    </lineage>
</organism>
<accession>A0ABU3P2N0</accession>
<evidence type="ECO:0000256" key="2">
    <source>
        <dbReference type="ARBA" id="ARBA00007362"/>
    </source>
</evidence>
<dbReference type="PANTHER" id="PTHR32322:SF18">
    <property type="entry name" value="S-ADENOSYLMETHIONINE_S-ADENOSYLHOMOCYSTEINE TRANSPORTER"/>
    <property type="match status" value="1"/>
</dbReference>
<gene>
    <name evidence="9" type="ORF">Q4T40_18830</name>
</gene>
<feature type="transmembrane region" description="Helical" evidence="7">
    <location>
        <begin position="132"/>
        <end position="150"/>
    </location>
</feature>